<sequence>MRTIIPEVKVMDGLLQFCIDEDYTPHPDEAIKDSPKPLESPTCFDQPTHRVSLMTNSLGDHLSPLANYSTCEPDKSCITFPLLAGEDIVNDHKGFILDNKHTSIYITTHRIIFFSHPNKDCSYYPFFSLLKIRTCGNVYTFYFKDYRI</sequence>
<accession>A0A0A1TZA4</accession>
<dbReference type="RefSeq" id="XP_004253683.1">
    <property type="nucleotide sequence ID" value="XM_004253635.1"/>
</dbReference>
<feature type="non-terminal residue" evidence="1">
    <location>
        <position position="1"/>
    </location>
</feature>
<reference evidence="1 2" key="1">
    <citation type="submission" date="2012-10" db="EMBL/GenBank/DDBJ databases">
        <authorList>
            <person name="Zafar N."/>
            <person name="Inman J."/>
            <person name="Hall N."/>
            <person name="Lorenzi H."/>
            <person name="Caler E."/>
        </authorList>
    </citation>
    <scope>NUCLEOTIDE SEQUENCE [LARGE SCALE GENOMIC DNA]</scope>
    <source>
        <strain evidence="1 2">IP1</strain>
    </source>
</reference>
<dbReference type="GeneID" id="14885999"/>
<dbReference type="VEuPathDB" id="AmoebaDB:EIN_314710"/>
<evidence type="ECO:0000313" key="2">
    <source>
        <dbReference type="Proteomes" id="UP000014680"/>
    </source>
</evidence>
<name>A0A0A1TZA4_ENTIV</name>
<proteinExistence type="predicted"/>
<dbReference type="KEGG" id="eiv:EIN_314710"/>
<organism evidence="1 2">
    <name type="scientific">Entamoeba invadens IP1</name>
    <dbReference type="NCBI Taxonomy" id="370355"/>
    <lineage>
        <taxon>Eukaryota</taxon>
        <taxon>Amoebozoa</taxon>
        <taxon>Evosea</taxon>
        <taxon>Archamoebae</taxon>
        <taxon>Mastigamoebida</taxon>
        <taxon>Entamoebidae</taxon>
        <taxon>Entamoeba</taxon>
    </lineage>
</organism>
<dbReference type="EMBL" id="KB206890">
    <property type="protein sequence ID" value="ELP86912.1"/>
    <property type="molecule type" value="Genomic_DNA"/>
</dbReference>
<evidence type="ECO:0000313" key="1">
    <source>
        <dbReference type="EMBL" id="ELP86912.1"/>
    </source>
</evidence>
<keyword evidence="2" id="KW-1185">Reference proteome</keyword>
<gene>
    <name evidence="1" type="ORF">EIN_314710</name>
</gene>
<dbReference type="AlphaFoldDB" id="A0A0A1TZA4"/>
<feature type="non-terminal residue" evidence="1">
    <location>
        <position position="148"/>
    </location>
</feature>
<dbReference type="Proteomes" id="UP000014680">
    <property type="component" value="Unassembled WGS sequence"/>
</dbReference>
<protein>
    <submittedName>
        <fullName evidence="1">Myotubularin, putative</fullName>
    </submittedName>
</protein>